<dbReference type="AlphaFoldDB" id="M5WJ75"/>
<dbReference type="Gramene" id="ONI12459">
    <property type="protein sequence ID" value="ONI12459"/>
    <property type="gene ID" value="PRUPE_4G166300"/>
</dbReference>
<proteinExistence type="predicted"/>
<protein>
    <submittedName>
        <fullName evidence="4">Uncharacterized protein</fullName>
    </submittedName>
</protein>
<dbReference type="InterPro" id="IPR036426">
    <property type="entry name" value="Bulb-type_lectin_dom_sf"/>
</dbReference>
<evidence type="ECO:0000313" key="4">
    <source>
        <dbReference type="EMBL" id="ONI12459.1"/>
    </source>
</evidence>
<accession>M5WJ75</accession>
<dbReference type="PANTHER" id="PTHR32444:SF10">
    <property type="entry name" value="CURCULIN-LIKE (MANNOSE-BINDING) LECTIN FAMILY PROTEIN-RELATED"/>
    <property type="match status" value="1"/>
</dbReference>
<evidence type="ECO:0000256" key="3">
    <source>
        <dbReference type="ARBA" id="ARBA00023180"/>
    </source>
</evidence>
<dbReference type="Gene3D" id="2.90.10.10">
    <property type="entry name" value="Bulb-type lectin domain"/>
    <property type="match status" value="1"/>
</dbReference>
<dbReference type="STRING" id="3760.M5WJ75"/>
<keyword evidence="3" id="KW-0325">Glycoprotein</keyword>
<dbReference type="eggNOG" id="ENOG502QWJD">
    <property type="taxonomic scope" value="Eukaryota"/>
</dbReference>
<dbReference type="PANTHER" id="PTHR32444">
    <property type="entry name" value="BULB-TYPE LECTIN DOMAIN-CONTAINING PROTEIN"/>
    <property type="match status" value="1"/>
</dbReference>
<organism evidence="4 5">
    <name type="scientific">Prunus persica</name>
    <name type="common">Peach</name>
    <name type="synonym">Amygdalus persica</name>
    <dbReference type="NCBI Taxonomy" id="3760"/>
    <lineage>
        <taxon>Eukaryota</taxon>
        <taxon>Viridiplantae</taxon>
        <taxon>Streptophyta</taxon>
        <taxon>Embryophyta</taxon>
        <taxon>Tracheophyta</taxon>
        <taxon>Spermatophyta</taxon>
        <taxon>Magnoliopsida</taxon>
        <taxon>eudicotyledons</taxon>
        <taxon>Gunneridae</taxon>
        <taxon>Pentapetalae</taxon>
        <taxon>rosids</taxon>
        <taxon>fabids</taxon>
        <taxon>Rosales</taxon>
        <taxon>Rosaceae</taxon>
        <taxon>Amygdaloideae</taxon>
        <taxon>Amygdaleae</taxon>
        <taxon>Prunus</taxon>
    </lineage>
</organism>
<dbReference type="Pfam" id="PF01453">
    <property type="entry name" value="B_lectin"/>
    <property type="match status" value="1"/>
</dbReference>
<gene>
    <name evidence="4" type="ORF">PRUPE_4G166300</name>
</gene>
<dbReference type="EMBL" id="CM007654">
    <property type="protein sequence ID" value="ONI12459.1"/>
    <property type="molecule type" value="Genomic_DNA"/>
</dbReference>
<keyword evidence="5" id="KW-1185">Reference proteome</keyword>
<dbReference type="Proteomes" id="UP000006882">
    <property type="component" value="Chromosome G4"/>
</dbReference>
<evidence type="ECO:0000256" key="1">
    <source>
        <dbReference type="ARBA" id="ARBA00022729"/>
    </source>
</evidence>
<evidence type="ECO:0000256" key="2">
    <source>
        <dbReference type="ARBA" id="ARBA00023157"/>
    </source>
</evidence>
<name>M5WJ75_PRUPE</name>
<keyword evidence="1" id="KW-0732">Signal</keyword>
<dbReference type="SUPFAM" id="SSF51110">
    <property type="entry name" value="alpha-D-mannose-specific plant lectins"/>
    <property type="match status" value="1"/>
</dbReference>
<sequence length="223" mass="24598">MGHARYDVYRVWDANRGNPVGENATLAFGTDGNRLLADADGRVAWQTNTANKDAVVLHCSKGNFVWQSFNYPTDTLLVGQALRAGSMSNKLVIWASEKDNSNGPYILVLDNVALSFQPTSELDEAYAFSISLKQTRMSSLIGPEILARPKYHSTFSFFRLGFDGNLRVYTCRSDVGNLGKIASITKVDGVDHFMSKFFTAGVAMKEKDCASKCTLDCKCLGYF</sequence>
<dbReference type="PROSITE" id="PS50927">
    <property type="entry name" value="BULB_LECTIN"/>
    <property type="match status" value="1"/>
</dbReference>
<reference evidence="4 5" key="1">
    <citation type="journal article" date="2013" name="Nat. Genet.">
        <title>The high-quality draft genome of peach (Prunus persica) identifies unique patterns of genetic diversity, domestication and genome evolution.</title>
        <authorList>
            <consortium name="International Peach Genome Initiative"/>
            <person name="Verde I."/>
            <person name="Abbott A.G."/>
            <person name="Scalabrin S."/>
            <person name="Jung S."/>
            <person name="Shu S."/>
            <person name="Marroni F."/>
            <person name="Zhebentyayeva T."/>
            <person name="Dettori M.T."/>
            <person name="Grimwood J."/>
            <person name="Cattonaro F."/>
            <person name="Zuccolo A."/>
            <person name="Rossini L."/>
            <person name="Jenkins J."/>
            <person name="Vendramin E."/>
            <person name="Meisel L.A."/>
            <person name="Decroocq V."/>
            <person name="Sosinski B."/>
            <person name="Prochnik S."/>
            <person name="Mitros T."/>
            <person name="Policriti A."/>
            <person name="Cipriani G."/>
            <person name="Dondini L."/>
            <person name="Ficklin S."/>
            <person name="Goodstein D.M."/>
            <person name="Xuan P."/>
            <person name="Del Fabbro C."/>
            <person name="Aramini V."/>
            <person name="Copetti D."/>
            <person name="Gonzalez S."/>
            <person name="Horner D.S."/>
            <person name="Falchi R."/>
            <person name="Lucas S."/>
            <person name="Mica E."/>
            <person name="Maldonado J."/>
            <person name="Lazzari B."/>
            <person name="Bielenberg D."/>
            <person name="Pirona R."/>
            <person name="Miculan M."/>
            <person name="Barakat A."/>
            <person name="Testolin R."/>
            <person name="Stella A."/>
            <person name="Tartarini S."/>
            <person name="Tonutti P."/>
            <person name="Arus P."/>
            <person name="Orellana A."/>
            <person name="Wells C."/>
            <person name="Main D."/>
            <person name="Vizzotto G."/>
            <person name="Silva H."/>
            <person name="Salamini F."/>
            <person name="Schmutz J."/>
            <person name="Morgante M."/>
            <person name="Rokhsar D.S."/>
        </authorList>
    </citation>
    <scope>NUCLEOTIDE SEQUENCE [LARGE SCALE GENOMIC DNA]</scope>
    <source>
        <strain evidence="5">cv. Nemared</strain>
    </source>
</reference>
<keyword evidence="2" id="KW-1015">Disulfide bond</keyword>
<dbReference type="HOGENOM" id="CLU_1241905_0_0_1"/>
<evidence type="ECO:0000313" key="5">
    <source>
        <dbReference type="Proteomes" id="UP000006882"/>
    </source>
</evidence>
<dbReference type="InterPro" id="IPR001480">
    <property type="entry name" value="Bulb-type_lectin_dom"/>
</dbReference>